<name>A0A4Q0Y1L4_9BACT</name>
<dbReference type="AlphaFoldDB" id="A0A4Q0Y1L4"/>
<feature type="transmembrane region" description="Helical" evidence="1">
    <location>
        <begin position="186"/>
        <end position="207"/>
    </location>
</feature>
<dbReference type="STRING" id="877500.GCA_000935065_00987"/>
<feature type="transmembrane region" description="Helical" evidence="1">
    <location>
        <begin position="244"/>
        <end position="264"/>
    </location>
</feature>
<dbReference type="RefSeq" id="WP_129082414.1">
    <property type="nucleotide sequence ID" value="NZ_PDKO01000008.1"/>
</dbReference>
<dbReference type="OrthoDB" id="5295665at2"/>
<gene>
    <name evidence="2" type="ORF">CRV06_10330</name>
</gene>
<evidence type="ECO:0000313" key="3">
    <source>
        <dbReference type="Proteomes" id="UP000290191"/>
    </source>
</evidence>
<protein>
    <recommendedName>
        <fullName evidence="4">Cytochrome C oxidase subunit I</fullName>
    </recommendedName>
</protein>
<dbReference type="Proteomes" id="UP000290191">
    <property type="component" value="Unassembled WGS sequence"/>
</dbReference>
<feature type="transmembrane region" description="Helical" evidence="1">
    <location>
        <begin position="219"/>
        <end position="238"/>
    </location>
</feature>
<feature type="transmembrane region" description="Helical" evidence="1">
    <location>
        <begin position="17"/>
        <end position="38"/>
    </location>
</feature>
<keyword evidence="1" id="KW-0472">Membrane</keyword>
<proteinExistence type="predicted"/>
<evidence type="ECO:0000256" key="1">
    <source>
        <dbReference type="SAM" id="Phobius"/>
    </source>
</evidence>
<accession>A0A4Q0Y1L4</accession>
<evidence type="ECO:0008006" key="4">
    <source>
        <dbReference type="Google" id="ProtNLM"/>
    </source>
</evidence>
<keyword evidence="1" id="KW-1133">Transmembrane helix</keyword>
<keyword evidence="1" id="KW-0812">Transmembrane</keyword>
<feature type="transmembrane region" description="Helical" evidence="1">
    <location>
        <begin position="311"/>
        <end position="335"/>
    </location>
</feature>
<feature type="transmembrane region" description="Helical" evidence="1">
    <location>
        <begin position="276"/>
        <end position="299"/>
    </location>
</feature>
<dbReference type="EMBL" id="PDKO01000008">
    <property type="protein sequence ID" value="RXJ62529.1"/>
    <property type="molecule type" value="Genomic_DNA"/>
</dbReference>
<evidence type="ECO:0000313" key="2">
    <source>
        <dbReference type="EMBL" id="RXJ62529.1"/>
    </source>
</evidence>
<comment type="caution">
    <text evidence="2">The sequence shown here is derived from an EMBL/GenBank/DDBJ whole genome shotgun (WGS) entry which is preliminary data.</text>
</comment>
<sequence length="414" mass="47530">MNISQQFAPPFKLISPYLLIGILILVCSTFLLFTIDIVNLHNLNSITLSWVHLFLLGFVMMVIFGTMAQLVPVVLEVGHFAVDLYYIIYPLLFIGTLLMVIGFHYYPSFLLFGGVVSFVAFSIFLLETFLTILKVKKLNFVISTVLIANIFLLFGLIIGILLAFGYSGEININIYQFLKAHVYLVLVGYVGVTIMGMSLILLPMFWLSHSFSWIYVKNALVILCVGILLVVFSSFIDIQFFEYIGYSFTFLALLLYFFQIFIIYRTRVRLEIDIYFKSMMFSYICLLTSIIMGIIYMFYPIQTLLLSLSWLGIFGFITFLITGHLYKIIPFLVWYERFSPYVGKRKVPMLADMIPVKSANMQFLFSTFGVVVISIGLLFINEVVYKSGVSLLSVGAIFLLKDILYMIRFKEDVF</sequence>
<feature type="transmembrane region" description="Helical" evidence="1">
    <location>
        <begin position="50"/>
        <end position="72"/>
    </location>
</feature>
<feature type="transmembrane region" description="Helical" evidence="1">
    <location>
        <begin position="109"/>
        <end position="133"/>
    </location>
</feature>
<feature type="transmembrane region" description="Helical" evidence="1">
    <location>
        <begin position="363"/>
        <end position="381"/>
    </location>
</feature>
<organism evidence="2 3">
    <name type="scientific">Halarcobacter anaerophilus</name>
    <dbReference type="NCBI Taxonomy" id="877500"/>
    <lineage>
        <taxon>Bacteria</taxon>
        <taxon>Pseudomonadati</taxon>
        <taxon>Campylobacterota</taxon>
        <taxon>Epsilonproteobacteria</taxon>
        <taxon>Campylobacterales</taxon>
        <taxon>Arcobacteraceae</taxon>
        <taxon>Halarcobacter</taxon>
    </lineage>
</organism>
<keyword evidence="3" id="KW-1185">Reference proteome</keyword>
<feature type="transmembrane region" description="Helical" evidence="1">
    <location>
        <begin position="84"/>
        <end position="103"/>
    </location>
</feature>
<feature type="transmembrane region" description="Helical" evidence="1">
    <location>
        <begin position="140"/>
        <end position="166"/>
    </location>
</feature>
<reference evidence="2 3" key="1">
    <citation type="submission" date="2017-10" db="EMBL/GenBank/DDBJ databases">
        <title>Genomics of the genus Arcobacter.</title>
        <authorList>
            <person name="Perez-Cataluna A."/>
            <person name="Figueras M.J."/>
        </authorList>
    </citation>
    <scope>NUCLEOTIDE SEQUENCE [LARGE SCALE GENOMIC DNA]</scope>
    <source>
        <strain evidence="2 3">DSM 24636</strain>
    </source>
</reference>